<protein>
    <submittedName>
        <fullName evidence="4">Benzoate-CoA ligase</fullName>
    </submittedName>
</protein>
<accession>A0A1N6PRA9</accession>
<dbReference type="AlphaFoldDB" id="A0A1N6PRA9"/>
<keyword evidence="1 4" id="KW-0436">Ligase</keyword>
<dbReference type="GO" id="GO:0016878">
    <property type="term" value="F:acid-thiol ligase activity"/>
    <property type="evidence" value="ECO:0007669"/>
    <property type="project" value="TreeGrafter"/>
</dbReference>
<dbReference type="CDD" id="cd05959">
    <property type="entry name" value="BCL_4HBCL"/>
    <property type="match status" value="1"/>
</dbReference>
<dbReference type="EMBL" id="FTMD01000002">
    <property type="protein sequence ID" value="SIQ06898.1"/>
    <property type="molecule type" value="Genomic_DNA"/>
</dbReference>
<dbReference type="Gene3D" id="3.40.50.12820">
    <property type="match status" value="1"/>
</dbReference>
<dbReference type="Pfam" id="PF00501">
    <property type="entry name" value="AMP-binding"/>
    <property type="match status" value="1"/>
</dbReference>
<dbReference type="PANTHER" id="PTHR43352:SF1">
    <property type="entry name" value="ANTHRANILATE--COA LIGASE"/>
    <property type="match status" value="1"/>
</dbReference>
<dbReference type="OrthoDB" id="9766486at2"/>
<dbReference type="GO" id="GO:0005524">
    <property type="term" value="F:ATP binding"/>
    <property type="evidence" value="ECO:0007669"/>
    <property type="project" value="InterPro"/>
</dbReference>
<reference evidence="5" key="1">
    <citation type="submission" date="2017-01" db="EMBL/GenBank/DDBJ databases">
        <authorList>
            <person name="Varghese N."/>
            <person name="Submissions S."/>
        </authorList>
    </citation>
    <scope>NUCLEOTIDE SEQUENCE [LARGE SCALE GENOMIC DNA]</scope>
    <source>
        <strain evidence="5">ATCC 51758</strain>
    </source>
</reference>
<dbReference type="RefSeq" id="WP_076600685.1">
    <property type="nucleotide sequence ID" value="NZ_FTMD01000002.1"/>
</dbReference>
<evidence type="ECO:0000259" key="2">
    <source>
        <dbReference type="Pfam" id="PF00501"/>
    </source>
</evidence>
<dbReference type="InterPro" id="IPR025110">
    <property type="entry name" value="AMP-bd_C"/>
</dbReference>
<dbReference type="Pfam" id="PF13193">
    <property type="entry name" value="AMP-binding_C"/>
    <property type="match status" value="1"/>
</dbReference>
<dbReference type="Gene3D" id="2.30.38.10">
    <property type="entry name" value="Luciferase, Domain 3"/>
    <property type="match status" value="1"/>
</dbReference>
<dbReference type="GO" id="GO:0044550">
    <property type="term" value="P:secondary metabolite biosynthetic process"/>
    <property type="evidence" value="ECO:0007669"/>
    <property type="project" value="TreeGrafter"/>
</dbReference>
<dbReference type="NCBIfam" id="TIGR02262">
    <property type="entry name" value="benz_CoA_lig"/>
    <property type="match status" value="1"/>
</dbReference>
<dbReference type="InterPro" id="IPR045851">
    <property type="entry name" value="AMP-bd_C_sf"/>
</dbReference>
<dbReference type="PANTHER" id="PTHR43352">
    <property type="entry name" value="ACETYL-COA SYNTHETASE"/>
    <property type="match status" value="1"/>
</dbReference>
<evidence type="ECO:0000313" key="4">
    <source>
        <dbReference type="EMBL" id="SIQ06898.1"/>
    </source>
</evidence>
<evidence type="ECO:0000313" key="5">
    <source>
        <dbReference type="Proteomes" id="UP000186819"/>
    </source>
</evidence>
<keyword evidence="5" id="KW-1185">Reference proteome</keyword>
<dbReference type="STRING" id="34027.SAMN05421829_102164"/>
<gene>
    <name evidence="4" type="ORF">SAMN05421829_102164</name>
</gene>
<feature type="domain" description="AMP-binding enzyme C-terminal" evidence="3">
    <location>
        <begin position="443"/>
        <end position="521"/>
    </location>
</feature>
<dbReference type="Gene3D" id="3.40.50.980">
    <property type="match status" value="1"/>
</dbReference>
<name>A0A1N6PRA9_9RHOO</name>
<dbReference type="SUPFAM" id="SSF56801">
    <property type="entry name" value="Acetyl-CoA synthetase-like"/>
    <property type="match status" value="1"/>
</dbReference>
<dbReference type="Gene3D" id="3.30.300.30">
    <property type="match status" value="1"/>
</dbReference>
<feature type="domain" description="AMP-dependent synthetase/ligase" evidence="2">
    <location>
        <begin position="36"/>
        <end position="393"/>
    </location>
</feature>
<dbReference type="InterPro" id="IPR000873">
    <property type="entry name" value="AMP-dep_synth/lig_dom"/>
</dbReference>
<evidence type="ECO:0000256" key="1">
    <source>
        <dbReference type="ARBA" id="ARBA00022598"/>
    </source>
</evidence>
<sequence>MAELSVADQSVSPPRITIPREYNAAHDLIERNLRAGRGSKTAVIDHAGSYTYAQLAERVDRFAHALGELGIRMEERVLLCLLDTVDFPTAFLGCIKAGVVPIPVNTLLTASDYTYMLRDSRARGLVVSSALLPAFSSAIEASPFVKNVVVSGGDAGMRGGHLDFAELVASPRPPYEAAQTCCDDPCFWLYSSGSTGAPKGTVHLHSSLINTAELYATPILGVRENDVVFSAAKLFFAYGLGNGLTFPLAAGATAVLMAERPTPDAVFRVLREHQPTIYCGVPTLYASMLASPALPGREELSIRRCASAGEALPAEVGNRWTEHFGVEILDGLGSTEMLHIFLSNRAGDVHYGTSGKPVPGYELRLIGDDGEEVAPGEAGELQVRGPTSAALYWNNRTKSRETFVGQWTRSGDKYSQDADGNYVYAGRNDDMLKVGGIYVSPIEVESALITHAAVLEAAVVGKADDDGLIKPLAFVVLKPGRMPAADLADELKLHVKSKLAPYKYPRWLEFVDELPKTATGKIQRFKLRSLSGA</sequence>
<proteinExistence type="predicted"/>
<organism evidence="4 5">
    <name type="scientific">Aromatoleum tolulyticum</name>
    <dbReference type="NCBI Taxonomy" id="34027"/>
    <lineage>
        <taxon>Bacteria</taxon>
        <taxon>Pseudomonadati</taxon>
        <taxon>Pseudomonadota</taxon>
        <taxon>Betaproteobacteria</taxon>
        <taxon>Rhodocyclales</taxon>
        <taxon>Rhodocyclaceae</taxon>
        <taxon>Aromatoleum</taxon>
    </lineage>
</organism>
<dbReference type="Proteomes" id="UP000186819">
    <property type="component" value="Unassembled WGS sequence"/>
</dbReference>
<dbReference type="InterPro" id="IPR011957">
    <property type="entry name" value="Benz_CoA_lig"/>
</dbReference>
<evidence type="ECO:0000259" key="3">
    <source>
        <dbReference type="Pfam" id="PF13193"/>
    </source>
</evidence>
<dbReference type="GO" id="GO:0016405">
    <property type="term" value="F:CoA-ligase activity"/>
    <property type="evidence" value="ECO:0007669"/>
    <property type="project" value="InterPro"/>
</dbReference>